<dbReference type="Proteomes" id="UP000814140">
    <property type="component" value="Unassembled WGS sequence"/>
</dbReference>
<sequence>MGPQPMGAFTAVILCCLLLLPTTDATPTIGSDDQAQKPFVTHHGAAWDSPPHPDSTNHLIFNNVNSLMQRWPNTMYLNGHSIVAATIPTGTILYHGRRNETAPTGHEWLAFDFEHSYMFCLAQCYVISYMVTRDLRLAYLDGVSAANLRSGTYDTQDILIWGKPRPDKVMAEQERITGICEWGKQYGLDGFVRMEFHFEVMLCDFSAGSVEIVSLLSLLPKNFTNWRWRRPRDPPESPRYPGSQDNTQRLGFDPSDPPRRRPQWPWPPLPTPPPGWKGSLPDGPTADLQALIAGSWHDRAPGETRHRLINITESDTTRKLAELADVFRRAPGAGSGVDWGSVTHVVLQRYADRLALLRFLLAPAPVDAANVTEHAALVRTQLLTMLAPYMTTDAVPTPGNASWAEKIVRLCATTHTARIRDASLTPQERVIRDAVEGTAREICRRLTLMWVDAFDIEGAAEAKQHAALLKWRVHVSELMAWLDWSVWARCDPECRPDVRVPGFLMPEGRLRLC</sequence>
<keyword evidence="2" id="KW-1185">Reference proteome</keyword>
<protein>
    <submittedName>
        <fullName evidence="1">Uncharacterized protein</fullName>
    </submittedName>
</protein>
<organism evidence="1 2">
    <name type="scientific">Artomyces pyxidatus</name>
    <dbReference type="NCBI Taxonomy" id="48021"/>
    <lineage>
        <taxon>Eukaryota</taxon>
        <taxon>Fungi</taxon>
        <taxon>Dikarya</taxon>
        <taxon>Basidiomycota</taxon>
        <taxon>Agaricomycotina</taxon>
        <taxon>Agaricomycetes</taxon>
        <taxon>Russulales</taxon>
        <taxon>Auriscalpiaceae</taxon>
        <taxon>Artomyces</taxon>
    </lineage>
</organism>
<evidence type="ECO:0000313" key="1">
    <source>
        <dbReference type="EMBL" id="KAI0063263.1"/>
    </source>
</evidence>
<dbReference type="EMBL" id="MU277203">
    <property type="protein sequence ID" value="KAI0063263.1"/>
    <property type="molecule type" value="Genomic_DNA"/>
</dbReference>
<evidence type="ECO:0000313" key="2">
    <source>
        <dbReference type="Proteomes" id="UP000814140"/>
    </source>
</evidence>
<reference evidence="1" key="2">
    <citation type="journal article" date="2022" name="New Phytol.">
        <title>Evolutionary transition to the ectomycorrhizal habit in the genomes of a hyperdiverse lineage of mushroom-forming fungi.</title>
        <authorList>
            <person name="Looney B."/>
            <person name="Miyauchi S."/>
            <person name="Morin E."/>
            <person name="Drula E."/>
            <person name="Courty P.E."/>
            <person name="Kohler A."/>
            <person name="Kuo A."/>
            <person name="LaButti K."/>
            <person name="Pangilinan J."/>
            <person name="Lipzen A."/>
            <person name="Riley R."/>
            <person name="Andreopoulos W."/>
            <person name="He G."/>
            <person name="Johnson J."/>
            <person name="Nolan M."/>
            <person name="Tritt A."/>
            <person name="Barry K.W."/>
            <person name="Grigoriev I.V."/>
            <person name="Nagy L.G."/>
            <person name="Hibbett D."/>
            <person name="Henrissat B."/>
            <person name="Matheny P.B."/>
            <person name="Labbe J."/>
            <person name="Martin F.M."/>
        </authorList>
    </citation>
    <scope>NUCLEOTIDE SEQUENCE</scope>
    <source>
        <strain evidence="1">HHB10654</strain>
    </source>
</reference>
<comment type="caution">
    <text evidence="1">The sequence shown here is derived from an EMBL/GenBank/DDBJ whole genome shotgun (WGS) entry which is preliminary data.</text>
</comment>
<gene>
    <name evidence="1" type="ORF">BV25DRAFT_408727</name>
</gene>
<name>A0ACB8T553_9AGAM</name>
<proteinExistence type="predicted"/>
<reference evidence="1" key="1">
    <citation type="submission" date="2021-03" db="EMBL/GenBank/DDBJ databases">
        <authorList>
            <consortium name="DOE Joint Genome Institute"/>
            <person name="Ahrendt S."/>
            <person name="Looney B.P."/>
            <person name="Miyauchi S."/>
            <person name="Morin E."/>
            <person name="Drula E."/>
            <person name="Courty P.E."/>
            <person name="Chicoki N."/>
            <person name="Fauchery L."/>
            <person name="Kohler A."/>
            <person name="Kuo A."/>
            <person name="Labutti K."/>
            <person name="Pangilinan J."/>
            <person name="Lipzen A."/>
            <person name="Riley R."/>
            <person name="Andreopoulos W."/>
            <person name="He G."/>
            <person name="Johnson J."/>
            <person name="Barry K.W."/>
            <person name="Grigoriev I.V."/>
            <person name="Nagy L."/>
            <person name="Hibbett D."/>
            <person name="Henrissat B."/>
            <person name="Matheny P.B."/>
            <person name="Labbe J."/>
            <person name="Martin F."/>
        </authorList>
    </citation>
    <scope>NUCLEOTIDE SEQUENCE</scope>
    <source>
        <strain evidence="1">HHB10654</strain>
    </source>
</reference>
<accession>A0ACB8T553</accession>